<evidence type="ECO:0000313" key="1">
    <source>
        <dbReference type="EMBL" id="TFV51389.1"/>
    </source>
</evidence>
<proteinExistence type="predicted"/>
<keyword evidence="2" id="KW-1185">Reference proteome</keyword>
<dbReference type="Proteomes" id="UP000297966">
    <property type="component" value="Unassembled WGS sequence"/>
</dbReference>
<organism evidence="1 2">
    <name type="scientific">Bradyrhizobium niftali</name>
    <dbReference type="NCBI Taxonomy" id="2560055"/>
    <lineage>
        <taxon>Bacteria</taxon>
        <taxon>Pseudomonadati</taxon>
        <taxon>Pseudomonadota</taxon>
        <taxon>Alphaproteobacteria</taxon>
        <taxon>Hyphomicrobiales</taxon>
        <taxon>Nitrobacteraceae</taxon>
        <taxon>Bradyrhizobium</taxon>
    </lineage>
</organism>
<sequence>MVNDHTVGLVCARRASLKIERARRCLASKAAETEQRRSYSECRVANDDVCAWDQREKKRDRHVPSASGAGNRSQLVQRKNRVCPLSNILAT</sequence>
<name>A0A4Y9M874_9BRAD</name>
<protein>
    <submittedName>
        <fullName evidence="1">Uncharacterized protein</fullName>
    </submittedName>
</protein>
<comment type="caution">
    <text evidence="1">The sequence shown here is derived from an EMBL/GenBank/DDBJ whole genome shotgun (WGS) entry which is preliminary data.</text>
</comment>
<dbReference type="SUPFAM" id="SSF103575">
    <property type="entry name" value="Plexin repeat"/>
    <property type="match status" value="1"/>
</dbReference>
<accession>A0A4Y9M874</accession>
<gene>
    <name evidence="1" type="ORF">E4K65_04880</name>
</gene>
<dbReference type="AlphaFoldDB" id="A0A4Y9M874"/>
<dbReference type="Gene3D" id="3.30.1680.10">
    <property type="entry name" value="ligand-binding face of the semaphorins, domain 2"/>
    <property type="match status" value="1"/>
</dbReference>
<evidence type="ECO:0000313" key="2">
    <source>
        <dbReference type="Proteomes" id="UP000297966"/>
    </source>
</evidence>
<dbReference type="EMBL" id="SPQT01000001">
    <property type="protein sequence ID" value="TFV51389.1"/>
    <property type="molecule type" value="Genomic_DNA"/>
</dbReference>
<reference evidence="1 2" key="1">
    <citation type="submission" date="2019-03" db="EMBL/GenBank/DDBJ databases">
        <title>Bradyrhizobium diversity isolated from nodules of Chamaecrista fasciculata.</title>
        <authorList>
            <person name="Klepa M.S."/>
            <person name="Urquiaga M.O."/>
            <person name="Hungria M."/>
            <person name="Delamuta J.R."/>
        </authorList>
    </citation>
    <scope>NUCLEOTIDE SEQUENCE [LARGE SCALE GENOMIC DNA]</scope>
    <source>
        <strain evidence="1 2">CNPSo 3448</strain>
    </source>
</reference>